<accession>A0A9P8J9N3</accession>
<feature type="domain" description="MYND-type" evidence="5">
    <location>
        <begin position="10"/>
        <end position="64"/>
    </location>
</feature>
<dbReference type="Pfam" id="PF01753">
    <property type="entry name" value="zf-MYND"/>
    <property type="match status" value="1"/>
</dbReference>
<evidence type="ECO:0000256" key="4">
    <source>
        <dbReference type="PROSITE-ProRule" id="PRU00134"/>
    </source>
</evidence>
<dbReference type="Gene3D" id="6.10.140.2220">
    <property type="match status" value="1"/>
</dbReference>
<dbReference type="InterPro" id="IPR002893">
    <property type="entry name" value="Znf_MYND"/>
</dbReference>
<keyword evidence="2 4" id="KW-0863">Zinc-finger</keyword>
<protein>
    <recommendedName>
        <fullName evidence="5">MYND-type domain-containing protein</fullName>
    </recommendedName>
</protein>
<evidence type="ECO:0000256" key="2">
    <source>
        <dbReference type="ARBA" id="ARBA00022771"/>
    </source>
</evidence>
<feature type="non-terminal residue" evidence="6">
    <location>
        <position position="415"/>
    </location>
</feature>
<dbReference type="OrthoDB" id="437457at2759"/>
<dbReference type="PROSITE" id="PS50865">
    <property type="entry name" value="ZF_MYND_2"/>
    <property type="match status" value="1"/>
</dbReference>
<proteinExistence type="predicted"/>
<dbReference type="Proteomes" id="UP000779574">
    <property type="component" value="Unassembled WGS sequence"/>
</dbReference>
<dbReference type="SUPFAM" id="SSF144232">
    <property type="entry name" value="HIT/MYND zinc finger-like"/>
    <property type="match status" value="1"/>
</dbReference>
<dbReference type="GO" id="GO:0008270">
    <property type="term" value="F:zinc ion binding"/>
    <property type="evidence" value="ECO:0007669"/>
    <property type="project" value="UniProtKB-KW"/>
</dbReference>
<evidence type="ECO:0000256" key="3">
    <source>
        <dbReference type="ARBA" id="ARBA00022833"/>
    </source>
</evidence>
<evidence type="ECO:0000313" key="7">
    <source>
        <dbReference type="Proteomes" id="UP000779574"/>
    </source>
</evidence>
<sequence length="415" mass="47314">MLGSDLTTACAVCPPSVSDHTHRGSTGGIAYGPRPSKLCSGCKNIRYCSRAHQKLDWSFHRTVCKQYRGLEPRPSPNMRRVLCFPVDKTMPEFRWLPVEIKNGQEVPQWEEAFYFPNNNSCYSYQCARGCSEGFDGTEHVKACYSILVHRGKDPRNVTSDAQPNKCIEYLTNGEIKHWKGPVLAFGSQCLAPSACKDLDTTCLNAVAGCIYQSVRHDDPFRSRIIQGVRINCDGHMKKYKLPQFQSQRIEARALGQALLWRAELPRLVLGKGLDIYGISTEKSLDPRNPMASLLVIPCSNNANTWGYYRRQKWGNCLITRADGKPLEADYLKTFCRWIEKDLRRLFIAVRTKESRERDNAQYGWEEIKKAHNNVIDKITLQRFLDFSKGPVQLDTIGERMPNHLEIEADDEDSNN</sequence>
<reference evidence="6" key="1">
    <citation type="journal article" date="2021" name="J Fungi (Basel)">
        <title>Virulence traits and population genomics of the black yeast Aureobasidium melanogenum.</title>
        <authorList>
            <person name="Cernosa A."/>
            <person name="Sun X."/>
            <person name="Gostincar C."/>
            <person name="Fang C."/>
            <person name="Gunde-Cimerman N."/>
            <person name="Song Z."/>
        </authorList>
    </citation>
    <scope>NUCLEOTIDE SEQUENCE</scope>
    <source>
        <strain evidence="6">EXF-9911</strain>
    </source>
</reference>
<evidence type="ECO:0000256" key="1">
    <source>
        <dbReference type="ARBA" id="ARBA00022723"/>
    </source>
</evidence>
<keyword evidence="1" id="KW-0479">Metal-binding</keyword>
<comment type="caution">
    <text evidence="6">The sequence shown here is derived from an EMBL/GenBank/DDBJ whole genome shotgun (WGS) entry which is preliminary data.</text>
</comment>
<keyword evidence="3" id="KW-0862">Zinc</keyword>
<evidence type="ECO:0000313" key="6">
    <source>
        <dbReference type="EMBL" id="KAG9692206.1"/>
    </source>
</evidence>
<organism evidence="6 7">
    <name type="scientific">Aureobasidium melanogenum</name>
    <name type="common">Aureobasidium pullulans var. melanogenum</name>
    <dbReference type="NCBI Taxonomy" id="46634"/>
    <lineage>
        <taxon>Eukaryota</taxon>
        <taxon>Fungi</taxon>
        <taxon>Dikarya</taxon>
        <taxon>Ascomycota</taxon>
        <taxon>Pezizomycotina</taxon>
        <taxon>Dothideomycetes</taxon>
        <taxon>Dothideomycetidae</taxon>
        <taxon>Dothideales</taxon>
        <taxon>Saccotheciaceae</taxon>
        <taxon>Aureobasidium</taxon>
    </lineage>
</organism>
<gene>
    <name evidence="6" type="ORF">KCU76_g6879</name>
</gene>
<dbReference type="AlphaFoldDB" id="A0A9P8J9N3"/>
<evidence type="ECO:0000259" key="5">
    <source>
        <dbReference type="PROSITE" id="PS50865"/>
    </source>
</evidence>
<dbReference type="EMBL" id="JAHFXF010000238">
    <property type="protein sequence ID" value="KAG9692206.1"/>
    <property type="molecule type" value="Genomic_DNA"/>
</dbReference>
<reference evidence="6" key="2">
    <citation type="submission" date="2021-08" db="EMBL/GenBank/DDBJ databases">
        <authorList>
            <person name="Gostincar C."/>
            <person name="Sun X."/>
            <person name="Song Z."/>
            <person name="Gunde-Cimerman N."/>
        </authorList>
    </citation>
    <scope>NUCLEOTIDE SEQUENCE</scope>
    <source>
        <strain evidence="6">EXF-9911</strain>
    </source>
</reference>
<name>A0A9P8J9N3_AURME</name>